<protein>
    <submittedName>
        <fullName evidence="4">Uncharacterized protein</fullName>
    </submittedName>
</protein>
<feature type="domain" description="Phage-Barnase-EndoU-ColicinE5/D-RelE-like nuclease" evidence="2">
    <location>
        <begin position="354"/>
        <end position="440"/>
    </location>
</feature>
<feature type="compositionally biased region" description="Basic and acidic residues" evidence="1">
    <location>
        <begin position="442"/>
        <end position="456"/>
    </location>
</feature>
<feature type="compositionally biased region" description="Polar residues" evidence="1">
    <location>
        <begin position="495"/>
        <end position="507"/>
    </location>
</feature>
<dbReference type="Pfam" id="PF18809">
    <property type="entry name" value="PBECR1"/>
    <property type="match status" value="1"/>
</dbReference>
<feature type="domain" description="Large polyvalent protein associated" evidence="3">
    <location>
        <begin position="1370"/>
        <end position="1537"/>
    </location>
</feature>
<feature type="compositionally biased region" description="Basic and acidic residues" evidence="1">
    <location>
        <begin position="465"/>
        <end position="494"/>
    </location>
</feature>
<dbReference type="OrthoDB" id="343736at2"/>
<dbReference type="EMBL" id="FOVR01000012">
    <property type="protein sequence ID" value="SFO77985.1"/>
    <property type="molecule type" value="Genomic_DNA"/>
</dbReference>
<dbReference type="Proteomes" id="UP000199236">
    <property type="component" value="Unassembled WGS sequence"/>
</dbReference>
<dbReference type="RefSeq" id="WP_139229326.1">
    <property type="nucleotide sequence ID" value="NZ_FOVR01000012.1"/>
</dbReference>
<dbReference type="Pfam" id="PF18857">
    <property type="entry name" value="LPD38"/>
    <property type="match status" value="1"/>
</dbReference>
<evidence type="ECO:0000313" key="4">
    <source>
        <dbReference type="EMBL" id="SFO77985.1"/>
    </source>
</evidence>
<evidence type="ECO:0000259" key="2">
    <source>
        <dbReference type="Pfam" id="PF18809"/>
    </source>
</evidence>
<evidence type="ECO:0000313" key="5">
    <source>
        <dbReference type="Proteomes" id="UP000199236"/>
    </source>
</evidence>
<feature type="compositionally biased region" description="Polar residues" evidence="1">
    <location>
        <begin position="1"/>
        <end position="10"/>
    </location>
</feature>
<gene>
    <name evidence="4" type="ORF">SAMN04488056_112171</name>
</gene>
<dbReference type="InterPro" id="IPR041092">
    <property type="entry name" value="PBECR1"/>
</dbReference>
<proteinExistence type="predicted"/>
<evidence type="ECO:0000256" key="1">
    <source>
        <dbReference type="SAM" id="MobiDB-lite"/>
    </source>
</evidence>
<name>A0A1I5JYX0_9HYPH</name>
<dbReference type="GO" id="GO:0008237">
    <property type="term" value="F:metallopeptidase activity"/>
    <property type="evidence" value="ECO:0007669"/>
    <property type="project" value="InterPro"/>
</dbReference>
<feature type="region of interest" description="Disordered" evidence="1">
    <location>
        <begin position="442"/>
        <end position="508"/>
    </location>
</feature>
<evidence type="ECO:0000259" key="3">
    <source>
        <dbReference type="Pfam" id="PF18857"/>
    </source>
</evidence>
<reference evidence="4 5" key="1">
    <citation type="submission" date="2016-10" db="EMBL/GenBank/DDBJ databases">
        <authorList>
            <person name="de Groot N.N."/>
        </authorList>
    </citation>
    <scope>NUCLEOTIDE SEQUENCE [LARGE SCALE GENOMIC DNA]</scope>
    <source>
        <strain evidence="4 5">CGMCC 1.9157</strain>
    </source>
</reference>
<sequence>MPSQQMTNPYDNIDAGKDPQALPNPYDQFDKGPGLADRFLLNMEAQNRTGTIQGALQDTTRKADRELFDSRYQALPEWHGMLEGSAALLGQIAGGIWDNENNLPVLENFIPVGVGAKAVGLAGRSMTSIGARVFAGATDAAITNAVADAAIQEIEKTAGFRDQFDTKQWLASTAVGTVAGGVMGPISHRTASPESQAVDAIHEATKPTPVPSADTFIRPTIDESHVAVTSDTPKMDVELPEGVKLDFGEPEAPSIAKRALMDSESPNDPIALGDRYFPQQRETMAPSETQSMAMDPNAEPLWKNNGTWKETDPDIAGIGKLGPVLKPDSYIGNWIGLVDRLKQMNAGEAPEAISHPEIGPIDVIWGDYDPKSQKGLGLKKIVEKHPEVVNDLPGIVRSASIITKTGNRIRLASDNRMVVVRLDFDGEAKTWLMTAFEKKDRHIKGSTERLDSRQADTHSSSTLPADHRIPEKQVSNKESRRPTDTMARSEDRQVDTSSTSSAEQNMTLDVAKGKLENDLAEAIRSQDEEVQPFLSKMRSEMRGDLHRPESGIRTEDAVAVHEKSFNRIKDLTDRLATVTGVIGVRQKVLKWPGGRSMMNVWGTFHTRTGMIRMRVRDDFKVFAHEVGHHLDKKLGKEFSDLIRLHAIEIEPLKYPGTPEGHELSEGFAEFFRLYMTNPNYVSQEAPRFTKAFTRYLQKNNQDMLRELVALQDAFYEWHRLPSDEAIKRTIVSSKQKPLAGKLLDEVREYGLGNTIADYLHDAYFHMLDAKHPVYRLEKALVRAFNDNTGRAMDLKAIDSPYKLARMAEGARSGAHMDILYGVHGYHSLTPGSASLRDAIIKAMGGTSVFSKWNDGRMADFAAYLKARRILFEWERFEKGLIPNEPDKISKGDCLTAIERYEQEFPEFMEAANMVHEWGKASWKLKMDAGLISPEQYRAGLEIRDYVPMKRVMDYPGDGGPIGTNAKGPRSMESRQVDRFVGSMRDTINPLEAMIADMYETRIAIAQNDMIKALDRLAIQAGDNTGAIVERIPAHEMKLLLKTNPVEDMTKGMRQVGYGEPEIQSIRDIFEGTSLEDVQIKHFRPQVTTEKGHILTFRDGGTLRAIRIADGKKGDQVMKTFLHMQGSERNLWVSMLAYPSRALRVGVTSAPEFILANIVRDQTMAAIFYGKPFQRVSATASGMRDELFSRDAARMYNQMGGIMGGENVAALRDSAMKHDLDALRKKGYFTQYLGTKNPIEFTKGLMGLTEVSETATRIGLFRTFYDEAKGRGLADYEAAFEAAWLARDHIDFDRHGFQMVGLSRVIPFLNASLQGLDKSVRQMVTPLAKKAMGQILNAEEERALPQAAWAWVRLSALITAGTALHAMMRQHDEYHELNETTRASHWMVKSGNKWTAIPKPFELAVFLNIGEATWDAVIGQDPTAFERWQAGALQATLPPNLLESNPLVRTYFEQKTNKDFFTGADIIPQELQGLEPYLQQTAATSSLSKLLGKTLGWSPILTDKILVNFGGGLGRSLLSISDLASDKPEQSADDWPFLRRFIKSASKGARSANKFWEKVSITTGTWEAASRSYDAMSEGAEREDYLASLTEEQRVYITAKHMEGKASQAKKLHPFDRARRAILAISKLRKDLVDDTVTGAEGDISGIPSNDRGAMVDILASIQVEEARNALVMLNEPGWEKRGIADISSHYRELEALNPQILSVLADRYATAGVVPFEAVEQAWPDYRKRLLEDGSAAPMGDFVAMAKHERELNGQRIKRKAKAVVPGLRN</sequence>
<dbReference type="InterPro" id="IPR024079">
    <property type="entry name" value="MetalloPept_cat_dom_sf"/>
</dbReference>
<keyword evidence="5" id="KW-1185">Reference proteome</keyword>
<organism evidence="4 5">
    <name type="scientific">Cohaesibacter marisflavi</name>
    <dbReference type="NCBI Taxonomy" id="655353"/>
    <lineage>
        <taxon>Bacteria</taxon>
        <taxon>Pseudomonadati</taxon>
        <taxon>Pseudomonadota</taxon>
        <taxon>Alphaproteobacteria</taxon>
        <taxon>Hyphomicrobiales</taxon>
        <taxon>Cohaesibacteraceae</taxon>
    </lineage>
</organism>
<accession>A0A1I5JYX0</accession>
<dbReference type="Gene3D" id="3.40.390.10">
    <property type="entry name" value="Collagenase (Catalytic Domain)"/>
    <property type="match status" value="1"/>
</dbReference>
<dbReference type="InterPro" id="IPR040561">
    <property type="entry name" value="LPD38"/>
</dbReference>
<dbReference type="STRING" id="655353.SAMN04488056_112171"/>
<feature type="region of interest" description="Disordered" evidence="1">
    <location>
        <begin position="1"/>
        <end position="29"/>
    </location>
</feature>